<proteinExistence type="predicted"/>
<dbReference type="EMBL" id="LN831790">
    <property type="protein sequence ID" value="CQR61807.1"/>
    <property type="molecule type" value="Genomic_DNA"/>
</dbReference>
<evidence type="ECO:0000313" key="2">
    <source>
        <dbReference type="Proteomes" id="UP000035016"/>
    </source>
</evidence>
<reference evidence="1 2" key="1">
    <citation type="submission" date="2015-02" db="EMBL/GenBank/DDBJ databases">
        <authorList>
            <person name="Gomez-Escribano P.J."/>
        </authorList>
    </citation>
    <scope>NUCLEOTIDE SEQUENCE [LARGE SCALE GENOMIC DNA]</scope>
    <source>
        <strain evidence="2">C34 (DSM 42122 / NRRL B-24963)</strain>
    </source>
</reference>
<dbReference type="AlphaFoldDB" id="A0A0F7VWF2"/>
<evidence type="ECO:0000313" key="1">
    <source>
        <dbReference type="EMBL" id="CQR61807.1"/>
    </source>
</evidence>
<sequence>MPSYLSEGDCVIIRGICHRLATEAGMAVSEDAVAQVYPHAREWDAGRWSLASLCTQAGWPLPEGDPPAALGPAADVLTHYLRRGLDRARGQRPTTPGTDQVHDIAEELHALRLASDKVTAQLTEALVAADRAARDKDGTPSRSHREALVRAAERVISRAMVFGVLGTADVLADAQRALAPAWQHMEGYSLLQLAGRAVILRGPAGGYARVRNEGVTLVELLHDAGLTVTSNGPGRPAEALTAGHGLVISRP</sequence>
<gene>
    <name evidence="1" type="primary">sle_23460</name>
</gene>
<name>A0A0F7VWF2_STRLW</name>
<accession>A0A0F7VWF2</accession>
<protein>
    <submittedName>
        <fullName evidence="1">Uncharacterized protein</fullName>
    </submittedName>
</protein>
<dbReference type="Proteomes" id="UP000035016">
    <property type="component" value="Chromosome Chromosome"/>
</dbReference>
<organism evidence="1 2">
    <name type="scientific">Streptomyces leeuwenhoekii</name>
    <dbReference type="NCBI Taxonomy" id="1437453"/>
    <lineage>
        <taxon>Bacteria</taxon>
        <taxon>Bacillati</taxon>
        <taxon>Actinomycetota</taxon>
        <taxon>Actinomycetes</taxon>
        <taxon>Kitasatosporales</taxon>
        <taxon>Streptomycetaceae</taxon>
        <taxon>Streptomyces</taxon>
    </lineage>
</organism>
<dbReference type="KEGG" id="sle:sle_23460"/>